<keyword evidence="2" id="KW-1185">Reference proteome</keyword>
<dbReference type="Proteomes" id="UP000662993">
    <property type="component" value="Segment"/>
</dbReference>
<accession>A0A866D171</accession>
<name>A0A866D171_9CAUD</name>
<reference evidence="1 2" key="1">
    <citation type="journal article" date="2020" name="bioRxiv">
        <title>Dynamics of infection in a novel group of promiscuous phages and hosts of multiple bacterial genera retrieved from river communities.</title>
        <authorList>
            <person name="Cazares D."/>
            <person name="Cazares A."/>
            <person name="Figueroa W."/>
            <person name="Guarneros G."/>
            <person name="Edwards R.A."/>
            <person name="Vinuesa P."/>
        </authorList>
    </citation>
    <scope>NUCLEOTIDE SEQUENCE [LARGE SCALE GENOMIC DNA]</scope>
</reference>
<dbReference type="EMBL" id="MT682386">
    <property type="protein sequence ID" value="QOC54210.1"/>
    <property type="molecule type" value="Genomic_DNA"/>
</dbReference>
<protein>
    <submittedName>
        <fullName evidence="1">Uncharacterized protein</fullName>
    </submittedName>
</protein>
<evidence type="ECO:0000313" key="2">
    <source>
        <dbReference type="Proteomes" id="UP000662993"/>
    </source>
</evidence>
<evidence type="ECO:0000313" key="1">
    <source>
        <dbReference type="EMBL" id="QOC54210.1"/>
    </source>
</evidence>
<sequence length="86" mass="9460">MRIQVTETVVFEKGDMFVCVKEYAGCNYKPGDFIHLTELNSHAEGLHTLRTSGTVDGRAAHACGGSVWLREKLAAGVFEYIGNVKK</sequence>
<proteinExistence type="predicted"/>
<organism evidence="1 2">
    <name type="scientific">Aeromonas phage Atoyac1</name>
    <dbReference type="NCBI Taxonomy" id="2767547"/>
    <lineage>
        <taxon>Viruses</taxon>
        <taxon>Duplodnaviria</taxon>
        <taxon>Heunggongvirae</taxon>
        <taxon>Uroviricota</taxon>
        <taxon>Caudoviricetes</taxon>
        <taxon>Autographivirales</taxon>
        <taxon>Autonotataviridae</taxon>
        <taxon>Melnykvirinae</taxon>
        <taxon>Atoyacvirus</taxon>
        <taxon>Atoyacvirus atoyac1</taxon>
    </lineage>
</organism>
<gene>
    <name evidence="1" type="ORF">Atoyac1_30</name>
</gene>